<comment type="similarity">
    <text evidence="7">Belongs to the ABC transporter superfamily. Spermidine/putrescine importer (TC 3.A.1.11.1) family.</text>
</comment>
<comment type="function">
    <text evidence="7">Part of the ABC transporter complex PotABCD involved in spermidine/putrescine import. Responsible for energy coupling to the transport system.</text>
</comment>
<comment type="caution">
    <text evidence="9">The sequence shown here is derived from an EMBL/GenBank/DDBJ whole genome shotgun (WGS) entry which is preliminary data.</text>
</comment>
<dbReference type="PANTHER" id="PTHR42781:SF4">
    <property type="entry name" value="SPERMIDINE_PUTRESCINE IMPORT ATP-BINDING PROTEIN POTA"/>
    <property type="match status" value="1"/>
</dbReference>
<dbReference type="SMART" id="SM00382">
    <property type="entry name" value="AAA"/>
    <property type="match status" value="1"/>
</dbReference>
<dbReference type="FunFam" id="3.40.50.300:FF:000133">
    <property type="entry name" value="Spermidine/putrescine import ATP-binding protein PotA"/>
    <property type="match status" value="1"/>
</dbReference>
<dbReference type="EMBL" id="JABBFW010000015">
    <property type="protein sequence ID" value="NML17126.1"/>
    <property type="molecule type" value="Genomic_DNA"/>
</dbReference>
<dbReference type="Pfam" id="PF00005">
    <property type="entry name" value="ABC_tran"/>
    <property type="match status" value="1"/>
</dbReference>
<evidence type="ECO:0000259" key="8">
    <source>
        <dbReference type="PROSITE" id="PS50893"/>
    </source>
</evidence>
<evidence type="ECO:0000313" key="10">
    <source>
        <dbReference type="Proteomes" id="UP000574067"/>
    </source>
</evidence>
<evidence type="ECO:0000313" key="9">
    <source>
        <dbReference type="EMBL" id="NML17126.1"/>
    </source>
</evidence>
<dbReference type="InterPro" id="IPR050093">
    <property type="entry name" value="ABC_SmlMolc_Importer"/>
</dbReference>
<evidence type="ECO:0000256" key="6">
    <source>
        <dbReference type="ARBA" id="ARBA00023136"/>
    </source>
</evidence>
<evidence type="ECO:0000256" key="7">
    <source>
        <dbReference type="RuleBase" id="RU364083"/>
    </source>
</evidence>
<dbReference type="InterPro" id="IPR003593">
    <property type="entry name" value="AAA+_ATPase"/>
</dbReference>
<dbReference type="EC" id="7.6.2.11" evidence="7"/>
<dbReference type="GO" id="GO:0005524">
    <property type="term" value="F:ATP binding"/>
    <property type="evidence" value="ECO:0007669"/>
    <property type="project" value="UniProtKB-KW"/>
</dbReference>
<sequence>MLELHQVARRFGDVAAVDGVSLTVGHREFFTLLGPSGCGKTTLLRLVAGFEEPDAGVLLLDGRDLATVPPERRPVHTVFQSYALFPHMTVAQNVGFALRMARASPAESGRRVGRALEEVGLAGLEQRRPHELSGGQRQRVAIARALIDRPRLLLLDEPLGALDAKLRAQMKLELITLQKEVDITFVYVTHDQGEALALSQRIAVMNRGRIEQVGTPESIYRQPANRFVADFIGQCNLLAATVSGVQGGQLWLEVEGIGRTAASCAQPVHPGQRGTFALRPEAVLLAPAAGAAAARRGRVRDRLYGGDVSVYTVVLEGGTALRSMQPNADPQGMPALAPGATVALGWSERAGHFLPE</sequence>
<dbReference type="Gene3D" id="2.40.50.100">
    <property type="match status" value="1"/>
</dbReference>
<keyword evidence="3 7" id="KW-0547">Nucleotide-binding</keyword>
<dbReference type="Gene3D" id="3.40.50.300">
    <property type="entry name" value="P-loop containing nucleotide triphosphate hydrolases"/>
    <property type="match status" value="1"/>
</dbReference>
<dbReference type="Proteomes" id="UP000574067">
    <property type="component" value="Unassembled WGS sequence"/>
</dbReference>
<dbReference type="GO" id="GO:0015417">
    <property type="term" value="F:ABC-type polyamine transporter activity"/>
    <property type="evidence" value="ECO:0007669"/>
    <property type="project" value="UniProtKB-EC"/>
</dbReference>
<dbReference type="PROSITE" id="PS00211">
    <property type="entry name" value="ABC_TRANSPORTER_1"/>
    <property type="match status" value="1"/>
</dbReference>
<dbReference type="GO" id="GO:0043190">
    <property type="term" value="C:ATP-binding cassette (ABC) transporter complex"/>
    <property type="evidence" value="ECO:0007669"/>
    <property type="project" value="InterPro"/>
</dbReference>
<comment type="catalytic activity">
    <reaction evidence="7">
        <text>ATP + H2O + polyamine-[polyamine-binding protein]Side 1 = ADP + phosphate + polyamineSide 2 + [polyamine-binding protein]Side 1.</text>
        <dbReference type="EC" id="7.6.2.11"/>
    </reaction>
</comment>
<dbReference type="InterPro" id="IPR005893">
    <property type="entry name" value="PotA-like"/>
</dbReference>
<evidence type="ECO:0000256" key="2">
    <source>
        <dbReference type="ARBA" id="ARBA00022475"/>
    </source>
</evidence>
<dbReference type="Pfam" id="PF08402">
    <property type="entry name" value="TOBE_2"/>
    <property type="match status" value="1"/>
</dbReference>
<dbReference type="InterPro" id="IPR017871">
    <property type="entry name" value="ABC_transporter-like_CS"/>
</dbReference>
<dbReference type="SUPFAM" id="SSF50331">
    <property type="entry name" value="MOP-like"/>
    <property type="match status" value="1"/>
</dbReference>
<evidence type="ECO:0000256" key="4">
    <source>
        <dbReference type="ARBA" id="ARBA00022840"/>
    </source>
</evidence>
<dbReference type="InterPro" id="IPR027417">
    <property type="entry name" value="P-loop_NTPase"/>
</dbReference>
<name>A0A848FDP4_9BURK</name>
<evidence type="ECO:0000256" key="1">
    <source>
        <dbReference type="ARBA" id="ARBA00022448"/>
    </source>
</evidence>
<dbReference type="GO" id="GO:0016887">
    <property type="term" value="F:ATP hydrolysis activity"/>
    <property type="evidence" value="ECO:0007669"/>
    <property type="project" value="InterPro"/>
</dbReference>
<evidence type="ECO:0000256" key="5">
    <source>
        <dbReference type="ARBA" id="ARBA00022967"/>
    </source>
</evidence>
<reference evidence="9 10" key="1">
    <citation type="submission" date="2020-04" db="EMBL/GenBank/DDBJ databases">
        <title>Azohydromonas sp. isolated from soil.</title>
        <authorList>
            <person name="Dahal R.H."/>
        </authorList>
    </citation>
    <scope>NUCLEOTIDE SEQUENCE [LARGE SCALE GENOMIC DNA]</scope>
    <source>
        <strain evidence="9 10">G-1-1-14</strain>
    </source>
</reference>
<keyword evidence="1 7" id="KW-0813">Transport</keyword>
<comment type="subunit">
    <text evidence="7">The complex is composed of two ATP-binding proteins (PotA), two transmembrane proteins (PotB and PotC) and a solute-binding protein (PotD).</text>
</comment>
<dbReference type="PROSITE" id="PS50893">
    <property type="entry name" value="ABC_TRANSPORTER_2"/>
    <property type="match status" value="1"/>
</dbReference>
<keyword evidence="2 7" id="KW-1003">Cell membrane</keyword>
<protein>
    <recommendedName>
        <fullName evidence="7">Spermidine/putrescine import ATP-binding protein PotA</fullName>
        <ecNumber evidence="7">7.6.2.11</ecNumber>
    </recommendedName>
</protein>
<keyword evidence="10" id="KW-1185">Reference proteome</keyword>
<dbReference type="AlphaFoldDB" id="A0A848FDP4"/>
<feature type="domain" description="ABC transporter" evidence="8">
    <location>
        <begin position="2"/>
        <end position="232"/>
    </location>
</feature>
<dbReference type="InterPro" id="IPR008995">
    <property type="entry name" value="Mo/tungstate-bd_C_term_dom"/>
</dbReference>
<dbReference type="NCBIfam" id="TIGR01187">
    <property type="entry name" value="potA"/>
    <property type="match status" value="1"/>
</dbReference>
<proteinExistence type="inferred from homology"/>
<keyword evidence="6 7" id="KW-0472">Membrane</keyword>
<dbReference type="SUPFAM" id="SSF52540">
    <property type="entry name" value="P-loop containing nucleoside triphosphate hydrolases"/>
    <property type="match status" value="1"/>
</dbReference>
<keyword evidence="5 7" id="KW-1278">Translocase</keyword>
<dbReference type="PANTHER" id="PTHR42781">
    <property type="entry name" value="SPERMIDINE/PUTRESCINE IMPORT ATP-BINDING PROTEIN POTA"/>
    <property type="match status" value="1"/>
</dbReference>
<dbReference type="GO" id="GO:0015847">
    <property type="term" value="P:putrescine transport"/>
    <property type="evidence" value="ECO:0007669"/>
    <property type="project" value="UniProtKB-ARBA"/>
</dbReference>
<organism evidence="9 10">
    <name type="scientific">Azohydromonas caseinilytica</name>
    <dbReference type="NCBI Taxonomy" id="2728836"/>
    <lineage>
        <taxon>Bacteria</taxon>
        <taxon>Pseudomonadati</taxon>
        <taxon>Pseudomonadota</taxon>
        <taxon>Betaproteobacteria</taxon>
        <taxon>Burkholderiales</taxon>
        <taxon>Sphaerotilaceae</taxon>
        <taxon>Azohydromonas</taxon>
    </lineage>
</organism>
<dbReference type="InterPro" id="IPR003439">
    <property type="entry name" value="ABC_transporter-like_ATP-bd"/>
</dbReference>
<dbReference type="InterPro" id="IPR013611">
    <property type="entry name" value="Transp-assoc_OB_typ2"/>
</dbReference>
<gene>
    <name evidence="7" type="primary">potA</name>
    <name evidence="9" type="ORF">HHL10_19305</name>
</gene>
<evidence type="ECO:0000256" key="3">
    <source>
        <dbReference type="ARBA" id="ARBA00022741"/>
    </source>
</evidence>
<accession>A0A848FDP4</accession>
<keyword evidence="4 7" id="KW-0067">ATP-binding</keyword>